<reference evidence="1 2" key="1">
    <citation type="submission" date="2019-09" db="EMBL/GenBank/DDBJ databases">
        <title>Bird 10,000 Genomes (B10K) Project - Family phase.</title>
        <authorList>
            <person name="Zhang G."/>
        </authorList>
    </citation>
    <scope>NUCLEOTIDE SEQUENCE [LARGE SCALE GENOMIC DNA]</scope>
    <source>
        <strain evidence="1">B10K-DU-029-42</strain>
        <tissue evidence="1">Muscle</tissue>
    </source>
</reference>
<feature type="non-terminal residue" evidence="1">
    <location>
        <position position="78"/>
    </location>
</feature>
<dbReference type="Proteomes" id="UP000542358">
    <property type="component" value="Unassembled WGS sequence"/>
</dbReference>
<protein>
    <submittedName>
        <fullName evidence="1">RGSL protein</fullName>
    </submittedName>
</protein>
<dbReference type="InterPro" id="IPR053282">
    <property type="entry name" value="RGS_domain-containing"/>
</dbReference>
<gene>
    <name evidence="1" type="primary">Rgsl1_1</name>
    <name evidence="1" type="ORF">OREARF_R01811</name>
</gene>
<keyword evidence="2" id="KW-1185">Reference proteome</keyword>
<evidence type="ECO:0000313" key="2">
    <source>
        <dbReference type="Proteomes" id="UP000542358"/>
    </source>
</evidence>
<accession>A0A7K6JTA7</accession>
<dbReference type="PANTHER" id="PTHR47079">
    <property type="entry name" value="REGULATOR OF G-PROTEIN SIGNALING PROTEIN-LIKE"/>
    <property type="match status" value="1"/>
</dbReference>
<dbReference type="EMBL" id="VZRR01002982">
    <property type="protein sequence ID" value="NWW03587.1"/>
    <property type="molecule type" value="Genomic_DNA"/>
</dbReference>
<sequence length="78" mass="9237">RILNKQVIVVNFLVDDLRFYLEMDKFSRLADSMEAVASHSRRSEKHVAFLKKKLDIISRLFLNSDIPPKLRVRPWDLP</sequence>
<comment type="caution">
    <text evidence="1">The sequence shown here is derived from an EMBL/GenBank/DDBJ whole genome shotgun (WGS) entry which is preliminary data.</text>
</comment>
<feature type="non-terminal residue" evidence="1">
    <location>
        <position position="1"/>
    </location>
</feature>
<dbReference type="AlphaFoldDB" id="A0A7K6JTA7"/>
<dbReference type="PANTHER" id="PTHR47079:SF1">
    <property type="entry name" value="REGULATOR OF G-PROTEIN SIGNALING PROTEIN-LIKE"/>
    <property type="match status" value="1"/>
</dbReference>
<proteinExistence type="predicted"/>
<organism evidence="1 2">
    <name type="scientific">Oreocharis arfaki</name>
    <name type="common">tit berrypecker</name>
    <dbReference type="NCBI Taxonomy" id="979223"/>
    <lineage>
        <taxon>Eukaryota</taxon>
        <taxon>Metazoa</taxon>
        <taxon>Chordata</taxon>
        <taxon>Craniata</taxon>
        <taxon>Vertebrata</taxon>
        <taxon>Euteleostomi</taxon>
        <taxon>Archelosauria</taxon>
        <taxon>Archosauria</taxon>
        <taxon>Dinosauria</taxon>
        <taxon>Saurischia</taxon>
        <taxon>Theropoda</taxon>
        <taxon>Coelurosauria</taxon>
        <taxon>Aves</taxon>
        <taxon>Neognathae</taxon>
        <taxon>Neoaves</taxon>
        <taxon>Telluraves</taxon>
        <taxon>Australaves</taxon>
        <taxon>Passeriformes</taxon>
        <taxon>Passeroidea</taxon>
        <taxon>Paramythiidae</taxon>
        <taxon>Oreocharis</taxon>
    </lineage>
</organism>
<evidence type="ECO:0000313" key="1">
    <source>
        <dbReference type="EMBL" id="NWW03587.1"/>
    </source>
</evidence>
<name>A0A7K6JTA7_9PASE</name>